<dbReference type="Gene3D" id="3.40.50.1240">
    <property type="entry name" value="Phosphoglycerate mutase-like"/>
    <property type="match status" value="1"/>
</dbReference>
<protein>
    <submittedName>
        <fullName evidence="2">Uncharacterized protein</fullName>
    </submittedName>
</protein>
<dbReference type="SUPFAM" id="SSF53254">
    <property type="entry name" value="Phosphoglycerate mutase-like"/>
    <property type="match status" value="1"/>
</dbReference>
<feature type="compositionally biased region" description="Polar residues" evidence="1">
    <location>
        <begin position="367"/>
        <end position="379"/>
    </location>
</feature>
<evidence type="ECO:0000313" key="3">
    <source>
        <dbReference type="Proteomes" id="UP000279259"/>
    </source>
</evidence>
<keyword evidence="3" id="KW-1185">Reference proteome</keyword>
<accession>A0A427YLS7</accession>
<evidence type="ECO:0000313" key="2">
    <source>
        <dbReference type="EMBL" id="RSH92026.1"/>
    </source>
</evidence>
<evidence type="ECO:0000256" key="1">
    <source>
        <dbReference type="SAM" id="MobiDB-lite"/>
    </source>
</evidence>
<comment type="caution">
    <text evidence="2">The sequence shown here is derived from an EMBL/GenBank/DDBJ whole genome shotgun (WGS) entry which is preliminary data.</text>
</comment>
<name>A0A427YLS7_9TREE</name>
<gene>
    <name evidence="2" type="ORF">EHS25_009397</name>
</gene>
<proteinExistence type="predicted"/>
<dbReference type="PANTHER" id="PTHR16469:SF51">
    <property type="entry name" value="TRANSCRIPTION FACTOR TAU 55 KDA SUBUNIT"/>
    <property type="match status" value="1"/>
</dbReference>
<dbReference type="Proteomes" id="UP000279259">
    <property type="component" value="Unassembled WGS sequence"/>
</dbReference>
<dbReference type="OrthoDB" id="414418at2759"/>
<dbReference type="InterPro" id="IPR051710">
    <property type="entry name" value="Phosphatase_SH3-domain"/>
</dbReference>
<dbReference type="PANTHER" id="PTHR16469">
    <property type="entry name" value="UBIQUITIN-ASSOCIATED AND SH3 DOMAIN-CONTAINING BA-RELATED"/>
    <property type="match status" value="1"/>
</dbReference>
<feature type="region of interest" description="Disordered" evidence="1">
    <location>
        <begin position="355"/>
        <end position="397"/>
    </location>
</feature>
<dbReference type="STRING" id="1890683.A0A427YLS7"/>
<dbReference type="InterPro" id="IPR029033">
    <property type="entry name" value="His_PPase_superfam"/>
</dbReference>
<dbReference type="CDD" id="cd07067">
    <property type="entry name" value="HP_PGM_like"/>
    <property type="match status" value="1"/>
</dbReference>
<dbReference type="AlphaFoldDB" id="A0A427YLS7"/>
<organism evidence="2 3">
    <name type="scientific">Saitozyma podzolica</name>
    <dbReference type="NCBI Taxonomy" id="1890683"/>
    <lineage>
        <taxon>Eukaryota</taxon>
        <taxon>Fungi</taxon>
        <taxon>Dikarya</taxon>
        <taxon>Basidiomycota</taxon>
        <taxon>Agaricomycotina</taxon>
        <taxon>Tremellomycetes</taxon>
        <taxon>Tremellales</taxon>
        <taxon>Trimorphomycetaceae</taxon>
        <taxon>Saitozyma</taxon>
    </lineage>
</organism>
<dbReference type="EMBL" id="RSCD01000007">
    <property type="protein sequence ID" value="RSH92026.1"/>
    <property type="molecule type" value="Genomic_DNA"/>
</dbReference>
<dbReference type="InterPro" id="IPR013078">
    <property type="entry name" value="His_Pase_superF_clade-1"/>
</dbReference>
<sequence>MLEWIYVARHGFRSNWVDPSIKTGPTGMPRDPPLAAYGTTRALRLASFLSSESALAPYPVPERVFSSPFYRCIETAVPTSEALRAGTGVGRGVGAGRGGHAGNDAGEGGEDATKGEGLMLEHGVMEWGYVSSALCSANHSSVLPVKPATGLHPRPADPSHLSVLFPDRIDEAYTSTLFPSHRGETLRDLQDRADLFVEAWTSRAEDMGLRTVVVFAHAASVIALGRAAEPGRLNWKRSDLRTIGGGIISWRCVATYGDPYRHVPALDMRLTPLIGLTGDKNLSVSAGCCSCSLYRRKRPPTRIFPSDIKPDGPAPGIAAVTGEAGEHSLRNLHTSRSTSSLAAASGLLALSSAKGDGDDAGVGSASTPPSREGTGTETQVDGELRADGNGNGDDMEVEVDGVLDGQEDTGLVACGVAEWEPVWLGRADYLDNGVERDWSFRDAVLKDGEVIFDDGDHRPHPPEDTIPVGLAPGMERYLRRGRPGFNNRVPEVPVGLPAKGKM</sequence>
<reference evidence="2 3" key="1">
    <citation type="submission" date="2018-11" db="EMBL/GenBank/DDBJ databases">
        <title>Genome sequence of Saitozyma podzolica DSM 27192.</title>
        <authorList>
            <person name="Aliyu H."/>
            <person name="Gorte O."/>
            <person name="Ochsenreither K."/>
        </authorList>
    </citation>
    <scope>NUCLEOTIDE SEQUENCE [LARGE SCALE GENOMIC DNA]</scope>
    <source>
        <strain evidence="2 3">DSM 27192</strain>
    </source>
</reference>